<protein>
    <submittedName>
        <fullName evidence="2">Uncharacterized protein</fullName>
    </submittedName>
</protein>
<reference evidence="3" key="1">
    <citation type="journal article" date="2010" name="Genome Res.">
        <title>Population genomic sequencing of Coccidioides fungi reveals recent hybridization and transposon control.</title>
        <authorList>
            <person name="Neafsey D.E."/>
            <person name="Barker B.M."/>
            <person name="Sharpton T.J."/>
            <person name="Stajich J.E."/>
            <person name="Park D.J."/>
            <person name="Whiston E."/>
            <person name="Hung C.-Y."/>
            <person name="McMahan C."/>
            <person name="White J."/>
            <person name="Sykes S."/>
            <person name="Heiman D."/>
            <person name="Young S."/>
            <person name="Zeng Q."/>
            <person name="Abouelleil A."/>
            <person name="Aftuck L."/>
            <person name="Bessette D."/>
            <person name="Brown A."/>
            <person name="FitzGerald M."/>
            <person name="Lui A."/>
            <person name="Macdonald J.P."/>
            <person name="Priest M."/>
            <person name="Orbach M.J."/>
            <person name="Galgiani J.N."/>
            <person name="Kirkland T.N."/>
            <person name="Cole G.T."/>
            <person name="Birren B.W."/>
            <person name="Henn M.R."/>
            <person name="Taylor J.W."/>
            <person name="Rounsley S.D."/>
        </authorList>
    </citation>
    <scope>NUCLEOTIDE SEQUENCE [LARGE SCALE GENOMIC DNA]</scope>
    <source>
        <strain evidence="3">RMSCC 2394</strain>
    </source>
</reference>
<evidence type="ECO:0000313" key="3">
    <source>
        <dbReference type="Proteomes" id="UP000054565"/>
    </source>
</evidence>
<accession>A0A0J6YD69</accession>
<dbReference type="Proteomes" id="UP000054565">
    <property type="component" value="Unassembled WGS sequence"/>
</dbReference>
<keyword evidence="1" id="KW-1133">Transmembrane helix</keyword>
<proteinExistence type="predicted"/>
<name>A0A0J6YD69_COCIT</name>
<gene>
    <name evidence="2" type="ORF">CIRG_06333</name>
</gene>
<organism evidence="2 3">
    <name type="scientific">Coccidioides immitis RMSCC 2394</name>
    <dbReference type="NCBI Taxonomy" id="404692"/>
    <lineage>
        <taxon>Eukaryota</taxon>
        <taxon>Fungi</taxon>
        <taxon>Dikarya</taxon>
        <taxon>Ascomycota</taxon>
        <taxon>Pezizomycotina</taxon>
        <taxon>Eurotiomycetes</taxon>
        <taxon>Eurotiomycetidae</taxon>
        <taxon>Onygenales</taxon>
        <taxon>Onygenaceae</taxon>
        <taxon>Coccidioides</taxon>
    </lineage>
</organism>
<keyword evidence="1" id="KW-0812">Transmembrane</keyword>
<keyword evidence="1" id="KW-0472">Membrane</keyword>
<dbReference type="EMBL" id="DS028096">
    <property type="protein sequence ID" value="KMP06651.1"/>
    <property type="molecule type" value="Genomic_DNA"/>
</dbReference>
<sequence>MPCISFLHIRIDSSGHYITIGFTLYPRPLHLINGYGGFFNPLIQKSCDLIGRVGYVTLVHRIQMDEDRVAALGVYFIIAVPFLQAFGFTFEAIGFGYPFNPFIAVAGQVDSFDFVWLSFFSLRNTFNINSFTFIWDTRKLGGASNPSMVPKLRLHAEISSLENNNAAQ</sequence>
<evidence type="ECO:0000256" key="1">
    <source>
        <dbReference type="SAM" id="Phobius"/>
    </source>
</evidence>
<evidence type="ECO:0000313" key="2">
    <source>
        <dbReference type="EMBL" id="KMP06651.1"/>
    </source>
</evidence>
<dbReference type="AlphaFoldDB" id="A0A0J6YD69"/>
<feature type="transmembrane region" description="Helical" evidence="1">
    <location>
        <begin position="69"/>
        <end position="90"/>
    </location>
</feature>